<evidence type="ECO:0000313" key="1">
    <source>
        <dbReference type="EMBL" id="SEL78212.1"/>
    </source>
</evidence>
<dbReference type="Proteomes" id="UP000198916">
    <property type="component" value="Unassembled WGS sequence"/>
</dbReference>
<dbReference type="EMBL" id="FNZR01000010">
    <property type="protein sequence ID" value="SEL78212.1"/>
    <property type="molecule type" value="Genomic_DNA"/>
</dbReference>
<evidence type="ECO:0000313" key="2">
    <source>
        <dbReference type="Proteomes" id="UP000198916"/>
    </source>
</evidence>
<reference evidence="2" key="1">
    <citation type="submission" date="2016-10" db="EMBL/GenBank/DDBJ databases">
        <authorList>
            <person name="Varghese N."/>
            <person name="Submissions S."/>
        </authorList>
    </citation>
    <scope>NUCLEOTIDE SEQUENCE [LARGE SCALE GENOMIC DNA]</scope>
    <source>
        <strain evidence="2">Jip14</strain>
    </source>
</reference>
<dbReference type="RefSeq" id="WP_090608191.1">
    <property type="nucleotide sequence ID" value="NZ_FNZR01000010.1"/>
</dbReference>
<dbReference type="AlphaFoldDB" id="A0A1H7SZX7"/>
<name>A0A1H7SZX7_9SPHI</name>
<dbReference type="Pfam" id="PF14109">
    <property type="entry name" value="GldH_lipo"/>
    <property type="match status" value="1"/>
</dbReference>
<keyword evidence="1" id="KW-0449">Lipoprotein</keyword>
<dbReference type="PROSITE" id="PS51257">
    <property type="entry name" value="PROKAR_LIPOPROTEIN"/>
    <property type="match status" value="1"/>
</dbReference>
<accession>A0A1H7SZX7</accession>
<sequence>MRSQLTIWIGFFGVAMLTTSCTDTAVLDQNVPIANHTWHYDDQPKLTAHIMDAGRPYNVYLNLRHTPDYKYSNIFILLHQHHPDGSDTTERFELRLAEPDGRWLGSGGGSLYTHQQLIKESVRFPDTGSYVFIIEQNMRENPLREVADVGIRIAPLE</sequence>
<organism evidence="1 2">
    <name type="scientific">Parapedobacter koreensis</name>
    <dbReference type="NCBI Taxonomy" id="332977"/>
    <lineage>
        <taxon>Bacteria</taxon>
        <taxon>Pseudomonadati</taxon>
        <taxon>Bacteroidota</taxon>
        <taxon>Sphingobacteriia</taxon>
        <taxon>Sphingobacteriales</taxon>
        <taxon>Sphingobacteriaceae</taxon>
        <taxon>Parapedobacter</taxon>
    </lineage>
</organism>
<protein>
    <submittedName>
        <fullName evidence="1">Gliding motility-associated lipoprotein GldH</fullName>
    </submittedName>
</protein>
<proteinExistence type="predicted"/>
<keyword evidence="2" id="KW-1185">Reference proteome</keyword>
<gene>
    <name evidence="1" type="ORF">SAMN05421740_11010</name>
</gene>
<dbReference type="NCBIfam" id="TIGR03511">
    <property type="entry name" value="GldH_lipo"/>
    <property type="match status" value="1"/>
</dbReference>
<dbReference type="OrthoDB" id="982482at2"/>
<dbReference type="InterPro" id="IPR020018">
    <property type="entry name" value="Motility-assoc_lipoprot_GldH"/>
</dbReference>
<dbReference type="STRING" id="332977.SAMN05421740_11010"/>